<dbReference type="InterPro" id="IPR023465">
    <property type="entry name" value="Riboflavin_kinase_dom_sf"/>
</dbReference>
<evidence type="ECO:0000256" key="4">
    <source>
        <dbReference type="ARBA" id="ARBA00022679"/>
    </source>
</evidence>
<keyword evidence="6" id="KW-0067">ATP-binding</keyword>
<evidence type="ECO:0000313" key="9">
    <source>
        <dbReference type="EMBL" id="MBP2388062.1"/>
    </source>
</evidence>
<dbReference type="Pfam" id="PF01687">
    <property type="entry name" value="Flavokinase"/>
    <property type="match status" value="1"/>
</dbReference>
<sequence>MLAGPAGPTGLLARFAGVVVGGNKRGRVLGFPTANIQVDALSGDLEDGVYAGLVSFPPGAETFGATVSVGNNPTFGDVKEKRVEAYIHDFDADLYGRRIGVHVIAFLRPMERFDTVDELIRQTSDDVVCARSFLNDLLET</sequence>
<dbReference type="GO" id="GO:0008531">
    <property type="term" value="F:riboflavin kinase activity"/>
    <property type="evidence" value="ECO:0007669"/>
    <property type="project" value="UniProtKB-EC"/>
</dbReference>
<evidence type="ECO:0000256" key="3">
    <source>
        <dbReference type="ARBA" id="ARBA00022643"/>
    </source>
</evidence>
<reference evidence="9 10" key="1">
    <citation type="submission" date="2021-03" db="EMBL/GenBank/DDBJ databases">
        <title>Sequencing the genomes of 1000 actinobacteria strains.</title>
        <authorList>
            <person name="Klenk H.-P."/>
        </authorList>
    </citation>
    <scope>NUCLEOTIDE SEQUENCE [LARGE SCALE GENOMIC DNA]</scope>
    <source>
        <strain evidence="9 10">DSM 15797</strain>
    </source>
</reference>
<dbReference type="GO" id="GO:0003919">
    <property type="term" value="F:FMN adenylyltransferase activity"/>
    <property type="evidence" value="ECO:0007669"/>
    <property type="project" value="UniProtKB-EC"/>
</dbReference>
<organism evidence="9 10">
    <name type="scientific">Paeniglutamicibacter kerguelensis</name>
    <dbReference type="NCBI Taxonomy" id="254788"/>
    <lineage>
        <taxon>Bacteria</taxon>
        <taxon>Bacillati</taxon>
        <taxon>Actinomycetota</taxon>
        <taxon>Actinomycetes</taxon>
        <taxon>Micrococcales</taxon>
        <taxon>Micrococcaceae</taxon>
        <taxon>Paeniglutamicibacter</taxon>
    </lineage>
</organism>
<evidence type="ECO:0000256" key="7">
    <source>
        <dbReference type="ARBA" id="ARBA00047880"/>
    </source>
</evidence>
<evidence type="ECO:0000256" key="5">
    <source>
        <dbReference type="ARBA" id="ARBA00022741"/>
    </source>
</evidence>
<comment type="caution">
    <text evidence="9">The sequence shown here is derived from an EMBL/GenBank/DDBJ whole genome shotgun (WGS) entry which is preliminary data.</text>
</comment>
<keyword evidence="9" id="KW-0548">Nucleotidyltransferase</keyword>
<keyword evidence="2" id="KW-0285">Flavoprotein</keyword>
<feature type="domain" description="Riboflavin kinase" evidence="8">
    <location>
        <begin position="12"/>
        <end position="135"/>
    </location>
</feature>
<dbReference type="InterPro" id="IPR023468">
    <property type="entry name" value="Riboflavin_kinase"/>
</dbReference>
<evidence type="ECO:0000256" key="6">
    <source>
        <dbReference type="ARBA" id="ARBA00022840"/>
    </source>
</evidence>
<keyword evidence="10" id="KW-1185">Reference proteome</keyword>
<dbReference type="Gene3D" id="2.40.30.30">
    <property type="entry name" value="Riboflavin kinase-like"/>
    <property type="match status" value="1"/>
</dbReference>
<keyword evidence="4 9" id="KW-0808">Transferase</keyword>
<dbReference type="SUPFAM" id="SSF82114">
    <property type="entry name" value="Riboflavin kinase-like"/>
    <property type="match status" value="1"/>
</dbReference>
<dbReference type="InterPro" id="IPR015865">
    <property type="entry name" value="Riboflavin_kinase_bac/euk"/>
</dbReference>
<dbReference type="EMBL" id="JAGIOF010000001">
    <property type="protein sequence ID" value="MBP2388062.1"/>
    <property type="molecule type" value="Genomic_DNA"/>
</dbReference>
<dbReference type="PANTHER" id="PTHR22749:SF6">
    <property type="entry name" value="RIBOFLAVIN KINASE"/>
    <property type="match status" value="1"/>
</dbReference>
<dbReference type="PANTHER" id="PTHR22749">
    <property type="entry name" value="RIBOFLAVIN KINASE/FMN ADENYLYLTRANSFERASE"/>
    <property type="match status" value="1"/>
</dbReference>
<comment type="catalytic activity">
    <reaction evidence="7">
        <text>riboflavin + ATP = FMN + ADP + H(+)</text>
        <dbReference type="Rhea" id="RHEA:14357"/>
        <dbReference type="ChEBI" id="CHEBI:15378"/>
        <dbReference type="ChEBI" id="CHEBI:30616"/>
        <dbReference type="ChEBI" id="CHEBI:57986"/>
        <dbReference type="ChEBI" id="CHEBI:58210"/>
        <dbReference type="ChEBI" id="CHEBI:456216"/>
        <dbReference type="EC" id="2.7.1.26"/>
    </reaction>
</comment>
<evidence type="ECO:0000259" key="8">
    <source>
        <dbReference type="SMART" id="SM00904"/>
    </source>
</evidence>
<accession>A0ABS4XHV9</accession>
<dbReference type="RefSeq" id="WP_210000833.1">
    <property type="nucleotide sequence ID" value="NZ_BAAAJY010000001.1"/>
</dbReference>
<keyword evidence="5" id="KW-0547">Nucleotide-binding</keyword>
<name>A0ABS4XHV9_9MICC</name>
<dbReference type="EC" id="2.7.1.26" evidence="1"/>
<evidence type="ECO:0000256" key="2">
    <source>
        <dbReference type="ARBA" id="ARBA00022630"/>
    </source>
</evidence>
<keyword evidence="3" id="KW-0288">FMN</keyword>
<evidence type="ECO:0000256" key="1">
    <source>
        <dbReference type="ARBA" id="ARBA00012105"/>
    </source>
</evidence>
<dbReference type="Proteomes" id="UP001296993">
    <property type="component" value="Unassembled WGS sequence"/>
</dbReference>
<gene>
    <name evidence="9" type="ORF">JOF47_003573</name>
</gene>
<keyword evidence="9" id="KW-0418">Kinase</keyword>
<dbReference type="SMART" id="SM00904">
    <property type="entry name" value="Flavokinase"/>
    <property type="match status" value="1"/>
</dbReference>
<proteinExistence type="predicted"/>
<evidence type="ECO:0000313" key="10">
    <source>
        <dbReference type="Proteomes" id="UP001296993"/>
    </source>
</evidence>
<protein>
    <recommendedName>
        <fullName evidence="1">riboflavin kinase</fullName>
        <ecNumber evidence="1">2.7.1.26</ecNumber>
    </recommendedName>
</protein>